<feature type="non-terminal residue" evidence="4">
    <location>
        <position position="1"/>
    </location>
</feature>
<evidence type="ECO:0000313" key="4">
    <source>
        <dbReference type="EMBL" id="KAF0728927.1"/>
    </source>
</evidence>
<keyword evidence="1" id="KW-0479">Metal-binding</keyword>
<evidence type="ECO:0000256" key="2">
    <source>
        <dbReference type="SAM" id="MobiDB-lite"/>
    </source>
</evidence>
<dbReference type="PANTHER" id="PTHR35385:SF2">
    <property type="entry name" value="PROTEIN B, PUTATIVE-RELATED"/>
    <property type="match status" value="1"/>
</dbReference>
<evidence type="ECO:0000259" key="3">
    <source>
        <dbReference type="PROSITE" id="PS50966"/>
    </source>
</evidence>
<comment type="caution">
    <text evidence="4">The sequence shown here is derived from an EMBL/GenBank/DDBJ whole genome shotgun (WGS) entry which is preliminary data.</text>
</comment>
<dbReference type="AlphaFoldDB" id="A0A6G0WNM7"/>
<gene>
    <name evidence="4" type="ORF">FWK35_00031086</name>
</gene>
<keyword evidence="1" id="KW-0862">Zinc</keyword>
<accession>A0A6G0WNM7</accession>
<dbReference type="Proteomes" id="UP000478052">
    <property type="component" value="Unassembled WGS sequence"/>
</dbReference>
<feature type="compositionally biased region" description="Acidic residues" evidence="2">
    <location>
        <begin position="93"/>
        <end position="116"/>
    </location>
</feature>
<feature type="region of interest" description="Disordered" evidence="2">
    <location>
        <begin position="91"/>
        <end position="119"/>
    </location>
</feature>
<reference evidence="4 5" key="1">
    <citation type="submission" date="2019-08" db="EMBL/GenBank/DDBJ databases">
        <title>Whole genome of Aphis craccivora.</title>
        <authorList>
            <person name="Voronova N.V."/>
            <person name="Shulinski R.S."/>
            <person name="Bandarenka Y.V."/>
            <person name="Zhorov D.G."/>
            <person name="Warner D."/>
        </authorList>
    </citation>
    <scope>NUCLEOTIDE SEQUENCE [LARGE SCALE GENOMIC DNA]</scope>
    <source>
        <strain evidence="4">180601</strain>
        <tissue evidence="4">Whole Body</tissue>
    </source>
</reference>
<name>A0A6G0WNM7_APHCR</name>
<dbReference type="GO" id="GO:0008270">
    <property type="term" value="F:zinc ion binding"/>
    <property type="evidence" value="ECO:0007669"/>
    <property type="project" value="UniProtKB-KW"/>
</dbReference>
<feature type="domain" description="SWIM-type" evidence="3">
    <location>
        <begin position="449"/>
        <end position="480"/>
    </location>
</feature>
<proteinExistence type="predicted"/>
<protein>
    <submittedName>
        <fullName evidence="4">SWIM-type domain-containing protein</fullName>
    </submittedName>
</protein>
<keyword evidence="1" id="KW-0863">Zinc-finger</keyword>
<dbReference type="OrthoDB" id="6630577at2759"/>
<dbReference type="PANTHER" id="PTHR35385">
    <property type="entry name" value="PROTEIN B, PUTATIVE-RELATED-RELATED"/>
    <property type="match status" value="1"/>
</dbReference>
<dbReference type="EMBL" id="VUJU01008563">
    <property type="protein sequence ID" value="KAF0728927.1"/>
    <property type="molecule type" value="Genomic_DNA"/>
</dbReference>
<evidence type="ECO:0000256" key="1">
    <source>
        <dbReference type="PROSITE-ProRule" id="PRU00325"/>
    </source>
</evidence>
<keyword evidence="5" id="KW-1185">Reference proteome</keyword>
<organism evidence="4 5">
    <name type="scientific">Aphis craccivora</name>
    <name type="common">Cowpea aphid</name>
    <dbReference type="NCBI Taxonomy" id="307492"/>
    <lineage>
        <taxon>Eukaryota</taxon>
        <taxon>Metazoa</taxon>
        <taxon>Ecdysozoa</taxon>
        <taxon>Arthropoda</taxon>
        <taxon>Hexapoda</taxon>
        <taxon>Insecta</taxon>
        <taxon>Pterygota</taxon>
        <taxon>Neoptera</taxon>
        <taxon>Paraneoptera</taxon>
        <taxon>Hemiptera</taxon>
        <taxon>Sternorrhyncha</taxon>
        <taxon>Aphidomorpha</taxon>
        <taxon>Aphidoidea</taxon>
        <taxon>Aphididae</taxon>
        <taxon>Aphidini</taxon>
        <taxon>Aphis</taxon>
        <taxon>Aphis</taxon>
    </lineage>
</organism>
<evidence type="ECO:0000313" key="5">
    <source>
        <dbReference type="Proteomes" id="UP000478052"/>
    </source>
</evidence>
<dbReference type="PROSITE" id="PS50966">
    <property type="entry name" value="ZF_SWIM"/>
    <property type="match status" value="1"/>
</dbReference>
<dbReference type="InterPro" id="IPR007527">
    <property type="entry name" value="Znf_SWIM"/>
</dbReference>
<sequence length="648" mass="74651">FENTECCLQKSFKYIECIAMDLVLFCLRKLNMSENCMAFMAGRMCNVVNIVKMALKDHGYVIPAYHEEVPNLNLFLQDHTYAQRPVIQIQEQQEQEEKDQPQAEEQEEVQPQEEEEPQARTYRTIIPGIRLNSKFYRQKYPNRPICHGSASISRNEMDNQILIVIPHNHEPNEVDLNVLFPRNALGERAIDQSITTPSIRDLYNSEIIQELPDPQWVYYLYYKSFKKHFGYSNGDHMMTSLKEAVEEYNIECNSDMAAIKVLENQNFAIAIQTPLMKRISCGFDECGEILFIDASGNIDRFGCKLFMIYSNSCAGVLPIGTIILTSESTSVITEEMIYSKNSEELTNKFNAALQNNLAKKYPKFISYLNTLYNRKEQWALCFKKGLLTRVNELEAFYEMKLFDIAANKPPQYLKNKFNISKTEKDNLEYKQIDNIFIFEVKNKHKQTEYNVDLDLGICLCPQGNTGFPCKHQIVIALDLKMDLNLCLPTTEEIRKKIHIIASGNSDIKNGWYGSADNKTKCVTDNNVNENAHTSTITQTTENNQIQCIADSQDISQSYDQVMNDFNDAIEKMKSAFDSDKEYFLPSIKSFVNSFPYKYGQLNNQAADLVILKTRGFLTHPNNTLYKILETLEVCFIKHAVSLNPFEDI</sequence>